<proteinExistence type="predicted"/>
<dbReference type="Proteomes" id="UP000530928">
    <property type="component" value="Unassembled WGS sequence"/>
</dbReference>
<keyword evidence="4" id="KW-1185">Reference proteome</keyword>
<dbReference type="SUPFAM" id="SSF53335">
    <property type="entry name" value="S-adenosyl-L-methionine-dependent methyltransferases"/>
    <property type="match status" value="1"/>
</dbReference>
<dbReference type="InterPro" id="IPR007213">
    <property type="entry name" value="Ppm1/Ppm2/Tcmp"/>
</dbReference>
<accession>A0A7W0HSJ0</accession>
<dbReference type="RefSeq" id="WP_181612789.1">
    <property type="nucleotide sequence ID" value="NZ_BAABAM010000005.1"/>
</dbReference>
<evidence type="ECO:0000313" key="4">
    <source>
        <dbReference type="Proteomes" id="UP000530928"/>
    </source>
</evidence>
<evidence type="ECO:0000256" key="2">
    <source>
        <dbReference type="ARBA" id="ARBA00022679"/>
    </source>
</evidence>
<protein>
    <submittedName>
        <fullName evidence="3">O-methyltransferase involved in polyketide biosynthesis</fullName>
    </submittedName>
</protein>
<organism evidence="3 4">
    <name type="scientific">Nonomuraea soli</name>
    <dbReference type="NCBI Taxonomy" id="1032476"/>
    <lineage>
        <taxon>Bacteria</taxon>
        <taxon>Bacillati</taxon>
        <taxon>Actinomycetota</taxon>
        <taxon>Actinomycetes</taxon>
        <taxon>Streptosporangiales</taxon>
        <taxon>Streptosporangiaceae</taxon>
        <taxon>Nonomuraea</taxon>
    </lineage>
</organism>
<dbReference type="InterPro" id="IPR016874">
    <property type="entry name" value="TcmP-like"/>
</dbReference>
<sequence>MEKIRLTGAQATMLATLYGKAVDAGSPRSILHDTMALDAIGKIDHDFSKVGMKPGDAATVALRSLHFDGWTREFLAAHPSCTVLHLGCGMDTRVFRIGPGSGVRWYDVDYPDVIDLRRKLYPAGRPGYEIVATSVTPPGWLDRVPADLPVLVVAEGLTMYLREEEGRELLRRIVEHFPGGQLVFDAFSRRGIRMQRMNKPVQVAGARLHWGVDGAAELTSVHPRLRCLDAVSAFDIGGYDQVGLRYRALVGVARMLPFMRRMAVMYRLAF</sequence>
<dbReference type="InterPro" id="IPR029063">
    <property type="entry name" value="SAM-dependent_MTases_sf"/>
</dbReference>
<dbReference type="EMBL" id="JACDUR010000005">
    <property type="protein sequence ID" value="MBA2894055.1"/>
    <property type="molecule type" value="Genomic_DNA"/>
</dbReference>
<keyword evidence="2 3" id="KW-0808">Transferase</keyword>
<gene>
    <name evidence="3" type="ORF">HNR30_005416</name>
</gene>
<dbReference type="AlphaFoldDB" id="A0A7W0HSJ0"/>
<dbReference type="GO" id="GO:0008168">
    <property type="term" value="F:methyltransferase activity"/>
    <property type="evidence" value="ECO:0007669"/>
    <property type="project" value="UniProtKB-KW"/>
</dbReference>
<dbReference type="PIRSF" id="PIRSF028177">
    <property type="entry name" value="Polyketide_synth_Omtfrase_TcmP"/>
    <property type="match status" value="1"/>
</dbReference>
<comment type="caution">
    <text evidence="3">The sequence shown here is derived from an EMBL/GenBank/DDBJ whole genome shotgun (WGS) entry which is preliminary data.</text>
</comment>
<dbReference type="PANTHER" id="PTHR43619:SF2">
    <property type="entry name" value="S-ADENOSYL-L-METHIONINE-DEPENDENT METHYLTRANSFERASES SUPERFAMILY PROTEIN"/>
    <property type="match status" value="1"/>
</dbReference>
<evidence type="ECO:0000256" key="1">
    <source>
        <dbReference type="ARBA" id="ARBA00022603"/>
    </source>
</evidence>
<dbReference type="Gene3D" id="3.40.50.150">
    <property type="entry name" value="Vaccinia Virus protein VP39"/>
    <property type="match status" value="1"/>
</dbReference>
<dbReference type="PANTHER" id="PTHR43619">
    <property type="entry name" value="S-ADENOSYL-L-METHIONINE-DEPENDENT METHYLTRANSFERASE YKTD-RELATED"/>
    <property type="match status" value="1"/>
</dbReference>
<evidence type="ECO:0000313" key="3">
    <source>
        <dbReference type="EMBL" id="MBA2894055.1"/>
    </source>
</evidence>
<keyword evidence="1 3" id="KW-0489">Methyltransferase</keyword>
<reference evidence="3 4" key="1">
    <citation type="submission" date="2020-07" db="EMBL/GenBank/DDBJ databases">
        <title>Genomic Encyclopedia of Type Strains, Phase IV (KMG-IV): sequencing the most valuable type-strain genomes for metagenomic binning, comparative biology and taxonomic classification.</title>
        <authorList>
            <person name="Goeker M."/>
        </authorList>
    </citation>
    <scope>NUCLEOTIDE SEQUENCE [LARGE SCALE GENOMIC DNA]</scope>
    <source>
        <strain evidence="3 4">DSM 45533</strain>
    </source>
</reference>
<name>A0A7W0HSJ0_9ACTN</name>
<dbReference type="GO" id="GO:0032259">
    <property type="term" value="P:methylation"/>
    <property type="evidence" value="ECO:0007669"/>
    <property type="project" value="UniProtKB-KW"/>
</dbReference>
<dbReference type="Pfam" id="PF04072">
    <property type="entry name" value="LCM"/>
    <property type="match status" value="1"/>
</dbReference>